<dbReference type="Proteomes" id="UP001140206">
    <property type="component" value="Chromosome 2"/>
</dbReference>
<comment type="caution">
    <text evidence="5">The sequence shown here is derived from an EMBL/GenBank/DDBJ whole genome shotgun (WGS) entry which is preliminary data.</text>
</comment>
<proteinExistence type="predicted"/>
<keyword evidence="3" id="KW-0812">Transmembrane</keyword>
<dbReference type="PANTHER" id="PTHR35705">
    <property type="entry name" value="WPP DOMAIN-INTERACTING TAIL-ANCHORED PROTEIN 1"/>
    <property type="match status" value="1"/>
</dbReference>
<evidence type="ECO:0000259" key="4">
    <source>
        <dbReference type="Pfam" id="PF26581"/>
    </source>
</evidence>
<keyword evidence="6" id="KW-1185">Reference proteome</keyword>
<dbReference type="AlphaFoldDB" id="A0AAV8FIA8"/>
<reference evidence="5" key="1">
    <citation type="submission" date="2022-08" db="EMBL/GenBank/DDBJ databases">
        <authorList>
            <person name="Marques A."/>
        </authorList>
    </citation>
    <scope>NUCLEOTIDE SEQUENCE</scope>
    <source>
        <strain evidence="5">RhyPub2mFocal</strain>
        <tissue evidence="5">Leaves</tissue>
    </source>
</reference>
<dbReference type="SUPFAM" id="SSF57997">
    <property type="entry name" value="Tropomyosin"/>
    <property type="match status" value="1"/>
</dbReference>
<keyword evidence="3" id="KW-0472">Membrane</keyword>
<sequence length="527" mass="59241">MEILTRIQHDLAYCSDKVMNLQILQMEVASRSGQIESSLDPDSDSVPEDDSVQKAFEFDLVSVYLHSEVKQLEKFVGFLKEDIVEVKNQFVGEEDSSAMTEKLAQAESAMEDLQQLVFDLRAGSSKFEETLDLLGDPSRSSEVGSPDSGHLSLDGKFLSPRKQRKVLQMLEKSIARELDLEEKLTEAKSLEDDLKFKLRKVERDLQLLEKYVELLLTRAFEAETTSDLLFGTSKDLVGKLNSVEQVNLLKVRLLENQLRERENKIGDLSGKVSRMEKYVELNGKLDEQLENNRILERKVKDLENQLEHSSATLEAVMENETMLNCTVSDMDALIRDLKVKVTKAEARADKAEARCNGLAETNAELNEEVGFFRSKAEMLERSLEEMNSAKAATAKDIGGKAKVITDLVTKLALERERLHLQVATLSKKNKIMAQKLKKKCGAHNKDAFESSNAESLIGTPTLTQVQAAASEMVSEVEAERSVADEKSDTDSRLESVRDIKPAFPSWMYILLAVLVVLVSFAIYIMYQ</sequence>
<organism evidence="5 6">
    <name type="scientific">Rhynchospora pubera</name>
    <dbReference type="NCBI Taxonomy" id="906938"/>
    <lineage>
        <taxon>Eukaryota</taxon>
        <taxon>Viridiplantae</taxon>
        <taxon>Streptophyta</taxon>
        <taxon>Embryophyta</taxon>
        <taxon>Tracheophyta</taxon>
        <taxon>Spermatophyta</taxon>
        <taxon>Magnoliopsida</taxon>
        <taxon>Liliopsida</taxon>
        <taxon>Poales</taxon>
        <taxon>Cyperaceae</taxon>
        <taxon>Cyperoideae</taxon>
        <taxon>Rhynchosporeae</taxon>
        <taxon>Rhynchospora</taxon>
    </lineage>
</organism>
<keyword evidence="1" id="KW-0175">Coiled coil</keyword>
<dbReference type="InterPro" id="IPR039976">
    <property type="entry name" value="WIT1/WIT2"/>
</dbReference>
<name>A0AAV8FIA8_9POAL</name>
<dbReference type="Pfam" id="PF26581">
    <property type="entry name" value="WIT1_2_N"/>
    <property type="match status" value="1"/>
</dbReference>
<feature type="transmembrane region" description="Helical" evidence="3">
    <location>
        <begin position="506"/>
        <end position="526"/>
    </location>
</feature>
<feature type="coiled-coil region" evidence="1">
    <location>
        <begin position="180"/>
        <end position="218"/>
    </location>
</feature>
<evidence type="ECO:0000313" key="6">
    <source>
        <dbReference type="Proteomes" id="UP001140206"/>
    </source>
</evidence>
<gene>
    <name evidence="5" type="ORF">LUZ62_043106</name>
</gene>
<protein>
    <submittedName>
        <fullName evidence="5">WPP domain-interacting tail-anchored protein 1</fullName>
    </submittedName>
</protein>
<dbReference type="EMBL" id="JAMFTS010000002">
    <property type="protein sequence ID" value="KAJ4791860.1"/>
    <property type="molecule type" value="Genomic_DNA"/>
</dbReference>
<evidence type="ECO:0000256" key="3">
    <source>
        <dbReference type="SAM" id="Phobius"/>
    </source>
</evidence>
<feature type="domain" description="WIT1/2 N-terminal helical bundle" evidence="4">
    <location>
        <begin position="1"/>
        <end position="132"/>
    </location>
</feature>
<feature type="region of interest" description="Disordered" evidence="2">
    <location>
        <begin position="135"/>
        <end position="155"/>
    </location>
</feature>
<dbReference type="PANTHER" id="PTHR35705:SF1">
    <property type="entry name" value="WPP DOMAIN-INTERACTING TAIL-ANCHORED PROTEIN 1"/>
    <property type="match status" value="1"/>
</dbReference>
<evidence type="ECO:0000256" key="1">
    <source>
        <dbReference type="SAM" id="Coils"/>
    </source>
</evidence>
<feature type="coiled-coil region" evidence="1">
    <location>
        <begin position="251"/>
        <end position="368"/>
    </location>
</feature>
<accession>A0AAV8FIA8</accession>
<evidence type="ECO:0000313" key="5">
    <source>
        <dbReference type="EMBL" id="KAJ4791860.1"/>
    </source>
</evidence>
<keyword evidence="3" id="KW-1133">Transmembrane helix</keyword>
<dbReference type="Gene3D" id="1.20.5.170">
    <property type="match status" value="1"/>
</dbReference>
<evidence type="ECO:0000256" key="2">
    <source>
        <dbReference type="SAM" id="MobiDB-lite"/>
    </source>
</evidence>
<dbReference type="InterPro" id="IPR058610">
    <property type="entry name" value="WIT1_2_N"/>
</dbReference>